<dbReference type="GO" id="GO:0020037">
    <property type="term" value="F:heme binding"/>
    <property type="evidence" value="ECO:0007669"/>
    <property type="project" value="InterPro"/>
</dbReference>
<feature type="signal peptide" evidence="4">
    <location>
        <begin position="1"/>
        <end position="18"/>
    </location>
</feature>
<dbReference type="SUPFAM" id="SSF48264">
    <property type="entry name" value="Cytochrome P450"/>
    <property type="match status" value="1"/>
</dbReference>
<evidence type="ECO:0000256" key="2">
    <source>
        <dbReference type="ARBA" id="ARBA00022723"/>
    </source>
</evidence>
<evidence type="ECO:0000256" key="4">
    <source>
        <dbReference type="SAM" id="SignalP"/>
    </source>
</evidence>
<reference evidence="6" key="1">
    <citation type="journal article" date="2012" name="Nat. Biotechnol.">
        <title>Reference genome sequence of the model plant Setaria.</title>
        <authorList>
            <person name="Bennetzen J.L."/>
            <person name="Schmutz J."/>
            <person name="Wang H."/>
            <person name="Percifield R."/>
            <person name="Hawkins J."/>
            <person name="Pontaroli A.C."/>
            <person name="Estep M."/>
            <person name="Feng L."/>
            <person name="Vaughn J.N."/>
            <person name="Grimwood J."/>
            <person name="Jenkins J."/>
            <person name="Barry K."/>
            <person name="Lindquist E."/>
            <person name="Hellsten U."/>
            <person name="Deshpande S."/>
            <person name="Wang X."/>
            <person name="Wu X."/>
            <person name="Mitros T."/>
            <person name="Triplett J."/>
            <person name="Yang X."/>
            <person name="Ye C.Y."/>
            <person name="Mauro-Herrera M."/>
            <person name="Wang L."/>
            <person name="Li P."/>
            <person name="Sharma M."/>
            <person name="Sharma R."/>
            <person name="Ronald P.C."/>
            <person name="Panaud O."/>
            <person name="Kellogg E.A."/>
            <person name="Brutnell T.P."/>
            <person name="Doust A.N."/>
            <person name="Tuskan G.A."/>
            <person name="Rokhsar D."/>
            <person name="Devos K.M."/>
        </authorList>
    </citation>
    <scope>NUCLEOTIDE SEQUENCE [LARGE SCALE GENOMIC DNA]</scope>
    <source>
        <strain evidence="6">cv. Yugu1</strain>
    </source>
</reference>
<dbReference type="FunFam" id="1.10.630.10:FF:000217">
    <property type="entry name" value="Os08g0105600 protein"/>
    <property type="match status" value="1"/>
</dbReference>
<feature type="chain" id="PRO_5010128085" evidence="4">
    <location>
        <begin position="19"/>
        <end position="338"/>
    </location>
</feature>
<dbReference type="Gramene" id="KQK95842">
    <property type="protein sequence ID" value="KQK95842"/>
    <property type="gene ID" value="SETIT_027775mg"/>
</dbReference>
<dbReference type="Proteomes" id="UP000004995">
    <property type="component" value="Unassembled WGS sequence"/>
</dbReference>
<evidence type="ECO:0000256" key="3">
    <source>
        <dbReference type="ARBA" id="ARBA00023004"/>
    </source>
</evidence>
<evidence type="ECO:0000256" key="1">
    <source>
        <dbReference type="ARBA" id="ARBA00010617"/>
    </source>
</evidence>
<keyword evidence="6" id="KW-1185">Reference proteome</keyword>
<dbReference type="InterPro" id="IPR036396">
    <property type="entry name" value="Cyt_P450_sf"/>
</dbReference>
<evidence type="ECO:0000313" key="6">
    <source>
        <dbReference type="Proteomes" id="UP000004995"/>
    </source>
</evidence>
<protein>
    <submittedName>
        <fullName evidence="5">Uncharacterized protein</fullName>
    </submittedName>
</protein>
<comment type="similarity">
    <text evidence="1">Belongs to the cytochrome P450 family.</text>
</comment>
<keyword evidence="4" id="KW-0732">Signal</keyword>
<dbReference type="eggNOG" id="KOG0156">
    <property type="taxonomic scope" value="Eukaryota"/>
</dbReference>
<dbReference type="OMA" id="ESEIGHK"/>
<reference evidence="5" key="2">
    <citation type="submission" date="2018-08" db="UniProtKB">
        <authorList>
            <consortium name="EnsemblPlants"/>
        </authorList>
    </citation>
    <scope>IDENTIFICATION</scope>
    <source>
        <strain evidence="5">Yugu1</strain>
    </source>
</reference>
<dbReference type="GO" id="GO:0016705">
    <property type="term" value="F:oxidoreductase activity, acting on paired donors, with incorporation or reduction of molecular oxygen"/>
    <property type="evidence" value="ECO:0007669"/>
    <property type="project" value="InterPro"/>
</dbReference>
<dbReference type="EnsemblPlants" id="KQK95842">
    <property type="protein sequence ID" value="KQK95842"/>
    <property type="gene ID" value="SETIT_027775mg"/>
</dbReference>
<dbReference type="AlphaFoldDB" id="K3ZMG0"/>
<dbReference type="EMBL" id="AGNK02005229">
    <property type="status" value="NOT_ANNOTATED_CDS"/>
    <property type="molecule type" value="Genomic_DNA"/>
</dbReference>
<dbReference type="PANTHER" id="PTHR47955">
    <property type="entry name" value="CYTOCHROME P450 FAMILY 71 PROTEIN"/>
    <property type="match status" value="1"/>
</dbReference>
<dbReference type="PRINTS" id="PR00463">
    <property type="entry name" value="EP450I"/>
</dbReference>
<dbReference type="GO" id="GO:0005506">
    <property type="term" value="F:iron ion binding"/>
    <property type="evidence" value="ECO:0007669"/>
    <property type="project" value="InterPro"/>
</dbReference>
<dbReference type="Gene3D" id="1.10.630.10">
    <property type="entry name" value="Cytochrome P450"/>
    <property type="match status" value="1"/>
</dbReference>
<evidence type="ECO:0000313" key="5">
    <source>
        <dbReference type="EnsemblPlants" id="KQK95842"/>
    </source>
</evidence>
<name>K3ZMG0_SETIT</name>
<dbReference type="HOGENOM" id="CLU_001570_26_3_1"/>
<keyword evidence="3" id="KW-0408">Iron</keyword>
<sequence>SLALLFFLFLVAVHLATPRSRTENLLRKLPSPPFKLPIIGHLHLIGSLPHHSLRDLAKKHGPDVMLLRLGAVPTLVVSSPRAAKAVLRTHDHVIASRPHSVVADILFYGSTDVSFTPYGEYWRRARKVITTHLLTAAKVRSYRAAREQEVRLVLARVRAAAAAGTAIDVSEILGFFANDIVCQAMTGRLPREQGRNQLFRELLETNTKLLGGFNLDDYFPSLARFDLVSAKAVKHMKRWDDLLDSLIDKHKSKTLDGEDEGDFIDVLLSVQQEYGLTRDNIKAILMDTFEAGTDTTYIALDYAMAELMQNPQSMNKLQAASRASTRVDKHRYDRVIWG</sequence>
<proteinExistence type="inferred from homology"/>
<dbReference type="Pfam" id="PF00067">
    <property type="entry name" value="p450"/>
    <property type="match status" value="1"/>
</dbReference>
<keyword evidence="2" id="KW-0479">Metal-binding</keyword>
<dbReference type="GO" id="GO:0004497">
    <property type="term" value="F:monooxygenase activity"/>
    <property type="evidence" value="ECO:0007669"/>
    <property type="project" value="InterPro"/>
</dbReference>
<dbReference type="InterPro" id="IPR001128">
    <property type="entry name" value="Cyt_P450"/>
</dbReference>
<accession>K3ZMG0</accession>
<dbReference type="PANTHER" id="PTHR47955:SF14">
    <property type="entry name" value="OS01G0543600 PROTEIN"/>
    <property type="match status" value="1"/>
</dbReference>
<dbReference type="InParanoid" id="K3ZMG0"/>
<dbReference type="InterPro" id="IPR002401">
    <property type="entry name" value="Cyt_P450_E_grp-I"/>
</dbReference>
<organism evidence="5 6">
    <name type="scientific">Setaria italica</name>
    <name type="common">Foxtail millet</name>
    <name type="synonym">Panicum italicum</name>
    <dbReference type="NCBI Taxonomy" id="4555"/>
    <lineage>
        <taxon>Eukaryota</taxon>
        <taxon>Viridiplantae</taxon>
        <taxon>Streptophyta</taxon>
        <taxon>Embryophyta</taxon>
        <taxon>Tracheophyta</taxon>
        <taxon>Spermatophyta</taxon>
        <taxon>Magnoliopsida</taxon>
        <taxon>Liliopsida</taxon>
        <taxon>Poales</taxon>
        <taxon>Poaceae</taxon>
        <taxon>PACMAD clade</taxon>
        <taxon>Panicoideae</taxon>
        <taxon>Panicodae</taxon>
        <taxon>Paniceae</taxon>
        <taxon>Cenchrinae</taxon>
        <taxon>Setaria</taxon>
    </lineage>
</organism>